<dbReference type="PANTHER" id="PTHR10302:SF0">
    <property type="entry name" value="SINGLE-STRANDED DNA-BINDING PROTEIN, MITOCHONDRIAL"/>
    <property type="match status" value="1"/>
</dbReference>
<dbReference type="Pfam" id="PF00436">
    <property type="entry name" value="SSB"/>
    <property type="match status" value="1"/>
</dbReference>
<evidence type="ECO:0000256" key="1">
    <source>
        <dbReference type="ARBA" id="ARBA00023125"/>
    </source>
</evidence>
<dbReference type="SUPFAM" id="SSF50249">
    <property type="entry name" value="Nucleic acid-binding proteins"/>
    <property type="match status" value="1"/>
</dbReference>
<dbReference type="InterPro" id="IPR012340">
    <property type="entry name" value="NA-bd_OB-fold"/>
</dbReference>
<dbReference type="PROSITE" id="PS50935">
    <property type="entry name" value="SSB"/>
    <property type="match status" value="1"/>
</dbReference>
<evidence type="ECO:0000256" key="2">
    <source>
        <dbReference type="HAMAP-Rule" id="MF_00984"/>
    </source>
</evidence>
<dbReference type="PIRSF" id="PIRSF002070">
    <property type="entry name" value="SSB"/>
    <property type="match status" value="1"/>
</dbReference>
<dbReference type="HAMAP" id="MF_00984">
    <property type="entry name" value="SSB"/>
    <property type="match status" value="1"/>
</dbReference>
<evidence type="ECO:0000256" key="3">
    <source>
        <dbReference type="PIRNR" id="PIRNR002070"/>
    </source>
</evidence>
<evidence type="ECO:0000313" key="4">
    <source>
        <dbReference type="EMBL" id="AWX44833.1"/>
    </source>
</evidence>
<dbReference type="Gene3D" id="2.40.50.140">
    <property type="entry name" value="Nucleic acid-binding proteins"/>
    <property type="match status" value="1"/>
</dbReference>
<keyword evidence="5" id="KW-1185">Reference proteome</keyword>
<proteinExistence type="inferred from homology"/>
<accession>A0A2Z4LSM0</accession>
<comment type="caution">
    <text evidence="2">Lacks conserved residue(s) required for the propagation of feature annotation.</text>
</comment>
<dbReference type="AlphaFoldDB" id="A0A2Z4LSM0"/>
<dbReference type="InterPro" id="IPR000424">
    <property type="entry name" value="Primosome_PriB/ssb"/>
</dbReference>
<organism evidence="4 5">
    <name type="scientific">Flagellimonas maritima</name>
    <dbReference type="NCBI Taxonomy" id="1383885"/>
    <lineage>
        <taxon>Bacteria</taxon>
        <taxon>Pseudomonadati</taxon>
        <taxon>Bacteroidota</taxon>
        <taxon>Flavobacteriia</taxon>
        <taxon>Flavobacteriales</taxon>
        <taxon>Flavobacteriaceae</taxon>
        <taxon>Flagellimonas</taxon>
    </lineage>
</organism>
<dbReference type="PANTHER" id="PTHR10302">
    <property type="entry name" value="SINGLE-STRANDED DNA-BINDING PROTEIN"/>
    <property type="match status" value="1"/>
</dbReference>
<keyword evidence="1 2" id="KW-0238">DNA-binding</keyword>
<sequence>MSSLKNRVQLIGNVGQAPTITNLDDGKKVARFSFATNEGYKDKKGEKHTDTNWHTIVAWGKNADFVENYLKEGHFVALTGKLKSGSYDTDNGEKKYYTEVVANHFSFLSKNPKDTPSTEEE</sequence>
<dbReference type="GO" id="GO:0006260">
    <property type="term" value="P:DNA replication"/>
    <property type="evidence" value="ECO:0007669"/>
    <property type="project" value="InterPro"/>
</dbReference>
<dbReference type="InterPro" id="IPR011344">
    <property type="entry name" value="ssDNA-bd"/>
</dbReference>
<dbReference type="CDD" id="cd04496">
    <property type="entry name" value="SSB_OBF"/>
    <property type="match status" value="1"/>
</dbReference>
<name>A0A2Z4LSM0_9FLAO</name>
<dbReference type="NCBIfam" id="TIGR00621">
    <property type="entry name" value="ssb"/>
    <property type="match status" value="1"/>
</dbReference>
<dbReference type="KEGG" id="spon:HME9304_01838"/>
<dbReference type="OrthoDB" id="9809878at2"/>
<dbReference type="RefSeq" id="WP_112378274.1">
    <property type="nucleotide sequence ID" value="NZ_CP030104.1"/>
</dbReference>
<dbReference type="Proteomes" id="UP000248536">
    <property type="component" value="Chromosome"/>
</dbReference>
<dbReference type="GO" id="GO:0003697">
    <property type="term" value="F:single-stranded DNA binding"/>
    <property type="evidence" value="ECO:0007669"/>
    <property type="project" value="UniProtKB-UniRule"/>
</dbReference>
<dbReference type="GO" id="GO:0009295">
    <property type="term" value="C:nucleoid"/>
    <property type="evidence" value="ECO:0007669"/>
    <property type="project" value="TreeGrafter"/>
</dbReference>
<gene>
    <name evidence="4" type="ORF">HME9304_01838</name>
</gene>
<evidence type="ECO:0000313" key="5">
    <source>
        <dbReference type="Proteomes" id="UP000248536"/>
    </source>
</evidence>
<reference evidence="4 5" key="1">
    <citation type="submission" date="2018-06" db="EMBL/GenBank/DDBJ databases">
        <title>Spongiibacterium sp. HME9304 Genome sequencing and assembly.</title>
        <authorList>
            <person name="Kang H."/>
            <person name="Kim H."/>
            <person name="Joh K."/>
        </authorList>
    </citation>
    <scope>NUCLEOTIDE SEQUENCE [LARGE SCALE GENOMIC DNA]</scope>
    <source>
        <strain evidence="4 5">HME9304</strain>
    </source>
</reference>
<protein>
    <recommendedName>
        <fullName evidence="2 3">Single-stranded DNA-binding protein</fullName>
        <shortName evidence="2">SSB</shortName>
    </recommendedName>
</protein>
<dbReference type="EMBL" id="CP030104">
    <property type="protein sequence ID" value="AWX44833.1"/>
    <property type="molecule type" value="Genomic_DNA"/>
</dbReference>
<comment type="subunit">
    <text evidence="2">Homotetramer.</text>
</comment>